<feature type="domain" description="Tc1-like transposase DDE" evidence="1">
    <location>
        <begin position="4"/>
        <end position="45"/>
    </location>
</feature>
<dbReference type="GeneID" id="93615405"/>
<reference evidence="2 3" key="1">
    <citation type="journal article" date="2009" name="PLoS Genet.">
        <title>Genomic analysis of the basal lineage fungus Rhizopus oryzae reveals a whole-genome duplication.</title>
        <authorList>
            <person name="Ma L.-J."/>
            <person name="Ibrahim A.S."/>
            <person name="Skory C."/>
            <person name="Grabherr M.G."/>
            <person name="Burger G."/>
            <person name="Butler M."/>
            <person name="Elias M."/>
            <person name="Idnurm A."/>
            <person name="Lang B.F."/>
            <person name="Sone T."/>
            <person name="Abe A."/>
            <person name="Calvo S.E."/>
            <person name="Corrochano L.M."/>
            <person name="Engels R."/>
            <person name="Fu J."/>
            <person name="Hansberg W."/>
            <person name="Kim J.-M."/>
            <person name="Kodira C.D."/>
            <person name="Koehrsen M.J."/>
            <person name="Liu B."/>
            <person name="Miranda-Saavedra D."/>
            <person name="O'Leary S."/>
            <person name="Ortiz-Castellanos L."/>
            <person name="Poulter R."/>
            <person name="Rodriguez-Romero J."/>
            <person name="Ruiz-Herrera J."/>
            <person name="Shen Y.-Q."/>
            <person name="Zeng Q."/>
            <person name="Galagan J."/>
            <person name="Birren B.W."/>
            <person name="Cuomo C.A."/>
            <person name="Wickes B.L."/>
        </authorList>
    </citation>
    <scope>NUCLEOTIDE SEQUENCE [LARGE SCALE GENOMIC DNA]</scope>
    <source>
        <strain evidence="3">RA 99-880 / ATCC MYA-4621 / FGSC 9543 / NRRL 43880</strain>
    </source>
</reference>
<accession>I1C5J9</accession>
<evidence type="ECO:0000313" key="2">
    <source>
        <dbReference type="EMBL" id="EIE83729.1"/>
    </source>
</evidence>
<dbReference type="Proteomes" id="UP000009138">
    <property type="component" value="Unassembled WGS sequence"/>
</dbReference>
<dbReference type="RefSeq" id="XP_067519125.1">
    <property type="nucleotide sequence ID" value="XM_067663024.1"/>
</dbReference>
<proteinExistence type="predicted"/>
<dbReference type="Gene3D" id="3.30.420.10">
    <property type="entry name" value="Ribonuclease H-like superfamily/Ribonuclease H"/>
    <property type="match status" value="1"/>
</dbReference>
<dbReference type="VEuPathDB" id="FungiDB:RO3G_08434"/>
<dbReference type="InParanoid" id="I1C5J9"/>
<dbReference type="AlphaFoldDB" id="I1C5J9"/>
<dbReference type="EMBL" id="CH476737">
    <property type="protein sequence ID" value="EIE83729.1"/>
    <property type="molecule type" value="Genomic_DNA"/>
</dbReference>
<dbReference type="GO" id="GO:0003676">
    <property type="term" value="F:nucleic acid binding"/>
    <property type="evidence" value="ECO:0007669"/>
    <property type="project" value="InterPro"/>
</dbReference>
<organism evidence="2 3">
    <name type="scientific">Rhizopus delemar (strain RA 99-880 / ATCC MYA-4621 / FGSC 9543 / NRRL 43880)</name>
    <name type="common">Mucormycosis agent</name>
    <name type="synonym">Rhizopus arrhizus var. delemar</name>
    <dbReference type="NCBI Taxonomy" id="246409"/>
    <lineage>
        <taxon>Eukaryota</taxon>
        <taxon>Fungi</taxon>
        <taxon>Fungi incertae sedis</taxon>
        <taxon>Mucoromycota</taxon>
        <taxon>Mucoromycotina</taxon>
        <taxon>Mucoromycetes</taxon>
        <taxon>Mucorales</taxon>
        <taxon>Mucorineae</taxon>
        <taxon>Rhizopodaceae</taxon>
        <taxon>Rhizopus</taxon>
    </lineage>
</organism>
<dbReference type="STRING" id="246409.I1C5J9"/>
<sequence>MKGFHVVMDNAPIHSRDVVDPIISERGYIPVYLPPYSPELNPIESAEGSS</sequence>
<dbReference type="Pfam" id="PF13358">
    <property type="entry name" value="DDE_3"/>
    <property type="match status" value="1"/>
</dbReference>
<name>I1C5J9_RHIO9</name>
<protein>
    <recommendedName>
        <fullName evidence="1">Tc1-like transposase DDE domain-containing protein</fullName>
    </recommendedName>
</protein>
<keyword evidence="3" id="KW-1185">Reference proteome</keyword>
<evidence type="ECO:0000259" key="1">
    <source>
        <dbReference type="Pfam" id="PF13358"/>
    </source>
</evidence>
<gene>
    <name evidence="2" type="ORF">RO3G_08434</name>
</gene>
<evidence type="ECO:0000313" key="3">
    <source>
        <dbReference type="Proteomes" id="UP000009138"/>
    </source>
</evidence>
<dbReference type="InterPro" id="IPR038717">
    <property type="entry name" value="Tc1-like_DDE_dom"/>
</dbReference>
<dbReference type="InterPro" id="IPR036397">
    <property type="entry name" value="RNaseH_sf"/>
</dbReference>